<proteinExistence type="predicted"/>
<dbReference type="AlphaFoldDB" id="A0A4C1SUC4"/>
<sequence>MEVDPIPNLPSNLMDSPALQDPTPAQNSVKIGTSVTEKAALSKPTVQDYRNLITLLVKDKIPFHIHPRDEEQKMKAVIRGIPPECQLDEVKNDLINQYFPI</sequence>
<evidence type="ECO:0000256" key="1">
    <source>
        <dbReference type="SAM" id="MobiDB-lite"/>
    </source>
</evidence>
<reference evidence="2 3" key="1">
    <citation type="journal article" date="2019" name="Commun. Biol.">
        <title>The bagworm genome reveals a unique fibroin gene that provides high tensile strength.</title>
        <authorList>
            <person name="Kono N."/>
            <person name="Nakamura H."/>
            <person name="Ohtoshi R."/>
            <person name="Tomita M."/>
            <person name="Numata K."/>
            <person name="Arakawa K."/>
        </authorList>
    </citation>
    <scope>NUCLEOTIDE SEQUENCE [LARGE SCALE GENOMIC DNA]</scope>
</reference>
<evidence type="ECO:0000313" key="3">
    <source>
        <dbReference type="Proteomes" id="UP000299102"/>
    </source>
</evidence>
<accession>A0A4C1SUC4</accession>
<feature type="region of interest" description="Disordered" evidence="1">
    <location>
        <begin position="1"/>
        <end position="28"/>
    </location>
</feature>
<name>A0A4C1SUC4_EUMVA</name>
<dbReference type="EMBL" id="BGZK01000015">
    <property type="protein sequence ID" value="GBP04937.1"/>
    <property type="molecule type" value="Genomic_DNA"/>
</dbReference>
<evidence type="ECO:0000313" key="2">
    <source>
        <dbReference type="EMBL" id="GBP04937.1"/>
    </source>
</evidence>
<gene>
    <name evidence="2" type="ORF">EVAR_3814_1</name>
</gene>
<dbReference type="Proteomes" id="UP000299102">
    <property type="component" value="Unassembled WGS sequence"/>
</dbReference>
<dbReference type="OrthoDB" id="8123886at2759"/>
<organism evidence="2 3">
    <name type="scientific">Eumeta variegata</name>
    <name type="common">Bagworm moth</name>
    <name type="synonym">Eumeta japonica</name>
    <dbReference type="NCBI Taxonomy" id="151549"/>
    <lineage>
        <taxon>Eukaryota</taxon>
        <taxon>Metazoa</taxon>
        <taxon>Ecdysozoa</taxon>
        <taxon>Arthropoda</taxon>
        <taxon>Hexapoda</taxon>
        <taxon>Insecta</taxon>
        <taxon>Pterygota</taxon>
        <taxon>Neoptera</taxon>
        <taxon>Endopterygota</taxon>
        <taxon>Lepidoptera</taxon>
        <taxon>Glossata</taxon>
        <taxon>Ditrysia</taxon>
        <taxon>Tineoidea</taxon>
        <taxon>Psychidae</taxon>
        <taxon>Oiketicinae</taxon>
        <taxon>Eumeta</taxon>
    </lineage>
</organism>
<protein>
    <submittedName>
        <fullName evidence="2">Uncharacterized protein</fullName>
    </submittedName>
</protein>
<comment type="caution">
    <text evidence="2">The sequence shown here is derived from an EMBL/GenBank/DDBJ whole genome shotgun (WGS) entry which is preliminary data.</text>
</comment>
<keyword evidence="3" id="KW-1185">Reference proteome</keyword>